<keyword evidence="7" id="KW-0004">4Fe-4S</keyword>
<dbReference type="GO" id="GO:0006189">
    <property type="term" value="P:'de novo' IMP biosynthetic process"/>
    <property type="evidence" value="ECO:0007669"/>
    <property type="project" value="UniProtKB-UniRule"/>
</dbReference>
<keyword evidence="5 7" id="KW-0658">Purine biosynthesis</keyword>
<feature type="binding site" evidence="7 11">
    <location>
        <position position="458"/>
    </location>
    <ligand>
        <name>[4Fe-4S] cluster</name>
        <dbReference type="ChEBI" id="CHEBI:49883"/>
    </ligand>
</feature>
<dbReference type="Proteomes" id="UP000516046">
    <property type="component" value="Chromosome"/>
</dbReference>
<keyword evidence="6 7" id="KW-0315">Glutamine amidotransferase</keyword>
<feature type="binding site" evidence="7 10">
    <location>
        <position position="372"/>
    </location>
    <ligand>
        <name>Mg(2+)</name>
        <dbReference type="ChEBI" id="CHEBI:18420"/>
    </ligand>
</feature>
<evidence type="ECO:0000256" key="9">
    <source>
        <dbReference type="PIRSR" id="PIRSR000485-1"/>
    </source>
</evidence>
<dbReference type="InterPro" id="IPR035584">
    <property type="entry name" value="PurF_N"/>
</dbReference>
<evidence type="ECO:0000259" key="12">
    <source>
        <dbReference type="PROSITE" id="PS51278"/>
    </source>
</evidence>
<evidence type="ECO:0000256" key="11">
    <source>
        <dbReference type="PIRSR" id="PIRSR000485-3"/>
    </source>
</evidence>
<evidence type="ECO:0000256" key="2">
    <source>
        <dbReference type="ARBA" id="ARBA00010138"/>
    </source>
</evidence>
<reference evidence="13 14" key="1">
    <citation type="submission" date="2020-08" db="EMBL/GenBank/DDBJ databases">
        <authorList>
            <person name="Ren C."/>
            <person name="Gu Y."/>
            <person name="Xu Y."/>
        </authorList>
    </citation>
    <scope>NUCLEOTIDE SEQUENCE [LARGE SCALE GENOMIC DNA]</scope>
    <source>
        <strain evidence="13 14">LBM18003</strain>
    </source>
</reference>
<dbReference type="HAMAP" id="MF_01931">
    <property type="entry name" value="PurF"/>
    <property type="match status" value="1"/>
</dbReference>
<dbReference type="UniPathway" id="UPA00074">
    <property type="reaction ID" value="UER00124"/>
</dbReference>
<dbReference type="InterPro" id="IPR000836">
    <property type="entry name" value="PRTase_dom"/>
</dbReference>
<feature type="binding site" evidence="7 11">
    <location>
        <position position="408"/>
    </location>
    <ligand>
        <name>[4Fe-4S] cluster</name>
        <dbReference type="ChEBI" id="CHEBI:49883"/>
    </ligand>
</feature>
<dbReference type="GO" id="GO:0009113">
    <property type="term" value="P:purine nucleobase biosynthetic process"/>
    <property type="evidence" value="ECO:0007669"/>
    <property type="project" value="UniProtKB-UniRule"/>
</dbReference>
<dbReference type="PROSITE" id="PS51278">
    <property type="entry name" value="GATASE_TYPE_2"/>
    <property type="match status" value="1"/>
</dbReference>
<comment type="similarity">
    <text evidence="2 7 8">In the C-terminal section; belongs to the purine/pyrimidine phosphoribosyltransferase family.</text>
</comment>
<name>A0A7G9WLB6_9FIRM</name>
<keyword evidence="7 10" id="KW-0460">Magnesium</keyword>
<feature type="binding site" evidence="7 10">
    <location>
        <position position="309"/>
    </location>
    <ligand>
        <name>Mg(2+)</name>
        <dbReference type="ChEBI" id="CHEBI:18420"/>
    </ligand>
</feature>
<evidence type="ECO:0000256" key="8">
    <source>
        <dbReference type="PIRNR" id="PIRNR000485"/>
    </source>
</evidence>
<dbReference type="CDD" id="cd06223">
    <property type="entry name" value="PRTases_typeI"/>
    <property type="match status" value="1"/>
</dbReference>
<evidence type="ECO:0000256" key="10">
    <source>
        <dbReference type="PIRSR" id="PIRSR000485-2"/>
    </source>
</evidence>
<keyword evidence="14" id="KW-1185">Reference proteome</keyword>
<organism evidence="13 14">
    <name type="scientific">Caproicibacterium amylolyticum</name>
    <dbReference type="NCBI Taxonomy" id="2766537"/>
    <lineage>
        <taxon>Bacteria</taxon>
        <taxon>Bacillati</taxon>
        <taxon>Bacillota</taxon>
        <taxon>Clostridia</taxon>
        <taxon>Eubacteriales</taxon>
        <taxon>Oscillospiraceae</taxon>
        <taxon>Caproicibacterium</taxon>
    </lineage>
</organism>
<proteinExistence type="inferred from homology"/>
<evidence type="ECO:0000256" key="5">
    <source>
        <dbReference type="ARBA" id="ARBA00022755"/>
    </source>
</evidence>
<feature type="binding site" evidence="7 10">
    <location>
        <position position="371"/>
    </location>
    <ligand>
        <name>Mg(2+)</name>
        <dbReference type="ChEBI" id="CHEBI:18420"/>
    </ligand>
</feature>
<comment type="cofactor">
    <cofactor evidence="7 11">
        <name>[4Fe-4S] cluster</name>
        <dbReference type="ChEBI" id="CHEBI:49883"/>
    </cofactor>
    <text evidence="7 11">Binds 1 [4Fe-4S] cluster per subunit.</text>
</comment>
<evidence type="ECO:0000313" key="14">
    <source>
        <dbReference type="Proteomes" id="UP000516046"/>
    </source>
</evidence>
<comment type="cofactor">
    <cofactor evidence="7 10">
        <name>Mg(2+)</name>
        <dbReference type="ChEBI" id="CHEBI:18420"/>
    </cofactor>
    <text evidence="7 10">Binds 1 Mg(2+) ion per subunit.</text>
</comment>
<dbReference type="EMBL" id="CP060696">
    <property type="protein sequence ID" value="QNO19478.1"/>
    <property type="molecule type" value="Genomic_DNA"/>
</dbReference>
<protein>
    <recommendedName>
        <fullName evidence="7">Amidophosphoribosyltransferase</fullName>
        <shortName evidence="7">ATase</shortName>
        <ecNumber evidence="7">2.4.2.14</ecNumber>
    </recommendedName>
    <alternativeName>
        <fullName evidence="7">Glutamine phosphoribosylpyrophosphate amidotransferase</fullName>
        <shortName evidence="7">GPATase</shortName>
    </alternativeName>
</protein>
<feature type="domain" description="Glutamine amidotransferase type-2" evidence="12">
    <location>
        <begin position="22"/>
        <end position="246"/>
    </location>
</feature>
<dbReference type="InterPro" id="IPR005854">
    <property type="entry name" value="PurF"/>
</dbReference>
<keyword evidence="7 10" id="KW-0479">Metal-binding</keyword>
<dbReference type="Gene3D" id="3.60.20.10">
    <property type="entry name" value="Glutamine Phosphoribosylpyrophosphate, subunit 1, domain 1"/>
    <property type="match status" value="1"/>
</dbReference>
<feature type="active site" description="Nucleophile" evidence="7 9">
    <location>
        <position position="22"/>
    </location>
</feature>
<dbReference type="PANTHER" id="PTHR11907">
    <property type="entry name" value="AMIDOPHOSPHORIBOSYLTRANSFERASE"/>
    <property type="match status" value="1"/>
</dbReference>
<feature type="binding site" evidence="7 11">
    <location>
        <position position="461"/>
    </location>
    <ligand>
        <name>[4Fe-4S] cluster</name>
        <dbReference type="ChEBI" id="CHEBI:49883"/>
    </ligand>
</feature>
<keyword evidence="4 7" id="KW-0808">Transferase</keyword>
<dbReference type="InterPro" id="IPR029055">
    <property type="entry name" value="Ntn_hydrolases_N"/>
</dbReference>
<dbReference type="InterPro" id="IPR029057">
    <property type="entry name" value="PRTase-like"/>
</dbReference>
<feature type="binding site" evidence="7 11">
    <location>
        <position position="262"/>
    </location>
    <ligand>
        <name>[4Fe-4S] cluster</name>
        <dbReference type="ChEBI" id="CHEBI:49883"/>
    </ligand>
</feature>
<dbReference type="PIRSF" id="PIRSF000485">
    <property type="entry name" value="Amd_phspho_trans"/>
    <property type="match status" value="1"/>
</dbReference>
<sequence>MRGGRNFLLSEFAYEKKPHEECGVFGICSPDASVNVAYASYNGLLSQQHRGQESCGIVVNDRGVMSYSKEMGLVSEAFNKKVLDSLPGQMACAHVRYSTAGASVRENAQPLVMRYVKGTLAIAHNGNLTNAYELHEELVQKGCIFQTTIDSEAIAYIIAQERVNAPSIEEAVRRSLPRIQGSYSLVIMSPQKLIAARDPNGFRPLVIGKIGENTYVFASETCALDACGASFVRDVEPGEIVMADRGGLHVVQEPTNQRKSLCVFEYIYFARPDSIIDGINVYEARKRAGRLLWEQKPVEADVVIGVPESGIDAAIGYAEASGIPYQKGIVKNTYIGRTFIKPTQGERERSVRLKLNLIPGAFRGKRVVLLDDSIVRGTTCAHIVTMLRDAGAKEVHLRISSPPFMWPCYYGTDIPDKDSLIACQHTVEEIGKMSFADSIDYLHVENLAPMLGVKGGFCDACFTGNYPAPTPSVSVADKKFDYSMPIQRV</sequence>
<evidence type="ECO:0000256" key="4">
    <source>
        <dbReference type="ARBA" id="ARBA00022679"/>
    </source>
</evidence>
<dbReference type="NCBIfam" id="TIGR01134">
    <property type="entry name" value="purF"/>
    <property type="match status" value="1"/>
</dbReference>
<comment type="pathway">
    <text evidence="1 7 8">Purine metabolism; IMP biosynthesis via de novo pathway; N(1)-(5-phospho-D-ribosyl)glycinamide from 5-phospho-alpha-D-ribose 1-diphosphate: step 1/2.</text>
</comment>
<dbReference type="Pfam" id="PF13537">
    <property type="entry name" value="GATase_7"/>
    <property type="match status" value="1"/>
</dbReference>
<dbReference type="Gene3D" id="3.40.50.2020">
    <property type="match status" value="1"/>
</dbReference>
<dbReference type="AlphaFoldDB" id="A0A7G9WLB6"/>
<keyword evidence="7 11" id="KW-0411">Iron-sulfur</keyword>
<evidence type="ECO:0000256" key="1">
    <source>
        <dbReference type="ARBA" id="ARBA00005209"/>
    </source>
</evidence>
<evidence type="ECO:0000313" key="13">
    <source>
        <dbReference type="EMBL" id="QNO19478.1"/>
    </source>
</evidence>
<comment type="function">
    <text evidence="7">Catalyzes the formation of phosphoribosylamine from phosphoribosylpyrophosphate (PRPP) and glutamine.</text>
</comment>
<dbReference type="InterPro" id="IPR017932">
    <property type="entry name" value="GATase_2_dom"/>
</dbReference>
<dbReference type="SUPFAM" id="SSF56235">
    <property type="entry name" value="N-terminal nucleophile aminohydrolases (Ntn hydrolases)"/>
    <property type="match status" value="1"/>
</dbReference>
<comment type="catalytic activity">
    <reaction evidence="7 8">
        <text>5-phospho-beta-D-ribosylamine + L-glutamate + diphosphate = 5-phospho-alpha-D-ribose 1-diphosphate + L-glutamine + H2O</text>
        <dbReference type="Rhea" id="RHEA:14905"/>
        <dbReference type="ChEBI" id="CHEBI:15377"/>
        <dbReference type="ChEBI" id="CHEBI:29985"/>
        <dbReference type="ChEBI" id="CHEBI:33019"/>
        <dbReference type="ChEBI" id="CHEBI:58017"/>
        <dbReference type="ChEBI" id="CHEBI:58359"/>
        <dbReference type="ChEBI" id="CHEBI:58681"/>
        <dbReference type="EC" id="2.4.2.14"/>
    </reaction>
</comment>
<dbReference type="CDD" id="cd00715">
    <property type="entry name" value="GPATase_N"/>
    <property type="match status" value="1"/>
</dbReference>
<evidence type="ECO:0000256" key="6">
    <source>
        <dbReference type="ARBA" id="ARBA00022962"/>
    </source>
</evidence>
<dbReference type="GO" id="GO:0051539">
    <property type="term" value="F:4 iron, 4 sulfur cluster binding"/>
    <property type="evidence" value="ECO:0007669"/>
    <property type="project" value="UniProtKB-KW"/>
</dbReference>
<dbReference type="GO" id="GO:0004044">
    <property type="term" value="F:amidophosphoribosyltransferase activity"/>
    <property type="evidence" value="ECO:0007669"/>
    <property type="project" value="UniProtKB-UniRule"/>
</dbReference>
<dbReference type="EC" id="2.4.2.14" evidence="7"/>
<gene>
    <name evidence="7" type="primary">purF</name>
    <name evidence="13" type="ORF">H6X83_08795</name>
</gene>
<evidence type="ECO:0000256" key="3">
    <source>
        <dbReference type="ARBA" id="ARBA00022676"/>
    </source>
</evidence>
<accession>A0A7G9WLB6</accession>
<dbReference type="KEGG" id="caml:H6X83_08795"/>
<dbReference type="GO" id="GO:0000287">
    <property type="term" value="F:magnesium ion binding"/>
    <property type="evidence" value="ECO:0007669"/>
    <property type="project" value="UniProtKB-UniRule"/>
</dbReference>
<keyword evidence="7 11" id="KW-0408">Iron</keyword>
<evidence type="ECO:0000256" key="7">
    <source>
        <dbReference type="HAMAP-Rule" id="MF_01931"/>
    </source>
</evidence>
<dbReference type="SUPFAM" id="SSF53271">
    <property type="entry name" value="PRTase-like"/>
    <property type="match status" value="1"/>
</dbReference>
<keyword evidence="3 7" id="KW-0328">Glycosyltransferase</keyword>